<evidence type="ECO:0000256" key="1">
    <source>
        <dbReference type="SAM" id="MobiDB-lite"/>
    </source>
</evidence>
<proteinExistence type="predicted"/>
<sequence length="104" mass="11205">MGTLSSPRAVRQAYARRVRACYGDHATQVSVTLTPTAQSLRVTDQHGEVIPPRDDVPFDELLALLDDTLASGGPGILTLSGRPQPAPTLPPVPPREVFNPLLPW</sequence>
<comment type="caution">
    <text evidence="2">The sequence shown here is derived from an EMBL/GenBank/DDBJ whole genome shotgun (WGS) entry which is preliminary data.</text>
</comment>
<protein>
    <recommendedName>
        <fullName evidence="4">DUF2470 domain-containing protein</fullName>
    </recommendedName>
</protein>
<name>A0ABP9XFG5_9DEIO</name>
<dbReference type="Proteomes" id="UP001404956">
    <property type="component" value="Unassembled WGS sequence"/>
</dbReference>
<accession>A0ABP9XFG5</accession>
<keyword evidence="3" id="KW-1185">Reference proteome</keyword>
<reference evidence="2 3" key="1">
    <citation type="submission" date="2024-02" db="EMBL/GenBank/DDBJ databases">
        <title>Deinococcus aluminii NBRC 112889.</title>
        <authorList>
            <person name="Ichikawa N."/>
            <person name="Katano-Makiyama Y."/>
            <person name="Hidaka K."/>
        </authorList>
    </citation>
    <scope>NUCLEOTIDE SEQUENCE [LARGE SCALE GENOMIC DNA]</scope>
    <source>
        <strain evidence="2 3">NBRC 112889</strain>
    </source>
</reference>
<feature type="region of interest" description="Disordered" evidence="1">
    <location>
        <begin position="75"/>
        <end position="94"/>
    </location>
</feature>
<organism evidence="2 3">
    <name type="scientific">Deinococcus aluminii</name>
    <dbReference type="NCBI Taxonomy" id="1656885"/>
    <lineage>
        <taxon>Bacteria</taxon>
        <taxon>Thermotogati</taxon>
        <taxon>Deinococcota</taxon>
        <taxon>Deinococci</taxon>
        <taxon>Deinococcales</taxon>
        <taxon>Deinococcaceae</taxon>
        <taxon>Deinococcus</taxon>
    </lineage>
</organism>
<dbReference type="EMBL" id="BAABRV010000005">
    <property type="protein sequence ID" value="GAA5534077.1"/>
    <property type="molecule type" value="Genomic_DNA"/>
</dbReference>
<dbReference type="RefSeq" id="WP_345455081.1">
    <property type="nucleotide sequence ID" value="NZ_BAABRV010000005.1"/>
</dbReference>
<feature type="compositionally biased region" description="Pro residues" evidence="1">
    <location>
        <begin position="84"/>
        <end position="94"/>
    </location>
</feature>
<evidence type="ECO:0000313" key="3">
    <source>
        <dbReference type="Proteomes" id="UP001404956"/>
    </source>
</evidence>
<evidence type="ECO:0008006" key="4">
    <source>
        <dbReference type="Google" id="ProtNLM"/>
    </source>
</evidence>
<evidence type="ECO:0000313" key="2">
    <source>
        <dbReference type="EMBL" id="GAA5534077.1"/>
    </source>
</evidence>
<gene>
    <name evidence="2" type="ORF">Dalu01_02485</name>
</gene>